<evidence type="ECO:0000313" key="1">
    <source>
        <dbReference type="EMBL" id="KAH3851179.1"/>
    </source>
</evidence>
<proteinExistence type="predicted"/>
<accession>A0A9D4L4K8</accession>
<keyword evidence="2" id="KW-1185">Reference proteome</keyword>
<gene>
    <name evidence="1" type="ORF">DPMN_093660</name>
</gene>
<reference evidence="1" key="1">
    <citation type="journal article" date="2019" name="bioRxiv">
        <title>The Genome of the Zebra Mussel, Dreissena polymorpha: A Resource for Invasive Species Research.</title>
        <authorList>
            <person name="McCartney M.A."/>
            <person name="Auch B."/>
            <person name="Kono T."/>
            <person name="Mallez S."/>
            <person name="Zhang Y."/>
            <person name="Obille A."/>
            <person name="Becker A."/>
            <person name="Abrahante J.E."/>
            <person name="Garbe J."/>
            <person name="Badalamenti J.P."/>
            <person name="Herman A."/>
            <person name="Mangelson H."/>
            <person name="Liachko I."/>
            <person name="Sullivan S."/>
            <person name="Sone E.D."/>
            <person name="Koren S."/>
            <person name="Silverstein K.A.T."/>
            <person name="Beckman K.B."/>
            <person name="Gohl D.M."/>
        </authorList>
    </citation>
    <scope>NUCLEOTIDE SEQUENCE</scope>
    <source>
        <strain evidence="1">Duluth1</strain>
        <tissue evidence="1">Whole animal</tissue>
    </source>
</reference>
<comment type="caution">
    <text evidence="1">The sequence shown here is derived from an EMBL/GenBank/DDBJ whole genome shotgun (WGS) entry which is preliminary data.</text>
</comment>
<name>A0A9D4L4K8_DREPO</name>
<dbReference type="Proteomes" id="UP000828390">
    <property type="component" value="Unassembled WGS sequence"/>
</dbReference>
<sequence>MDMNVFCTHLFFEGDPLNIHDAMSCSAAHDYLRKETDGEDEELVFMQWTGHNRTNNNSLQHDGPRRPIRTEETTMQGQLYGSLEGLQRTFAKACHYVSAKKN</sequence>
<protein>
    <submittedName>
        <fullName evidence="1">Uncharacterized protein</fullName>
    </submittedName>
</protein>
<reference evidence="1" key="2">
    <citation type="submission" date="2020-11" db="EMBL/GenBank/DDBJ databases">
        <authorList>
            <person name="McCartney M.A."/>
            <person name="Auch B."/>
            <person name="Kono T."/>
            <person name="Mallez S."/>
            <person name="Becker A."/>
            <person name="Gohl D.M."/>
            <person name="Silverstein K.A.T."/>
            <person name="Koren S."/>
            <person name="Bechman K.B."/>
            <person name="Herman A."/>
            <person name="Abrahante J.E."/>
            <person name="Garbe J."/>
        </authorList>
    </citation>
    <scope>NUCLEOTIDE SEQUENCE</scope>
    <source>
        <strain evidence="1">Duluth1</strain>
        <tissue evidence="1">Whole animal</tissue>
    </source>
</reference>
<dbReference type="EMBL" id="JAIWYP010000003">
    <property type="protein sequence ID" value="KAH3851179.1"/>
    <property type="molecule type" value="Genomic_DNA"/>
</dbReference>
<dbReference type="AlphaFoldDB" id="A0A9D4L4K8"/>
<organism evidence="1 2">
    <name type="scientific">Dreissena polymorpha</name>
    <name type="common">Zebra mussel</name>
    <name type="synonym">Mytilus polymorpha</name>
    <dbReference type="NCBI Taxonomy" id="45954"/>
    <lineage>
        <taxon>Eukaryota</taxon>
        <taxon>Metazoa</taxon>
        <taxon>Spiralia</taxon>
        <taxon>Lophotrochozoa</taxon>
        <taxon>Mollusca</taxon>
        <taxon>Bivalvia</taxon>
        <taxon>Autobranchia</taxon>
        <taxon>Heteroconchia</taxon>
        <taxon>Euheterodonta</taxon>
        <taxon>Imparidentia</taxon>
        <taxon>Neoheterodontei</taxon>
        <taxon>Myida</taxon>
        <taxon>Dreissenoidea</taxon>
        <taxon>Dreissenidae</taxon>
        <taxon>Dreissena</taxon>
    </lineage>
</organism>
<evidence type="ECO:0000313" key="2">
    <source>
        <dbReference type="Proteomes" id="UP000828390"/>
    </source>
</evidence>